<dbReference type="PROSITE" id="PS00108">
    <property type="entry name" value="PROTEIN_KINASE_ST"/>
    <property type="match status" value="1"/>
</dbReference>
<dbReference type="Pfam" id="PF00069">
    <property type="entry name" value="Pkinase"/>
    <property type="match status" value="1"/>
</dbReference>
<proteinExistence type="predicted"/>
<dbReference type="InterPro" id="IPR002110">
    <property type="entry name" value="Ankyrin_rpt"/>
</dbReference>
<feature type="region of interest" description="Disordered" evidence="5">
    <location>
        <begin position="794"/>
        <end position="866"/>
    </location>
</feature>
<feature type="compositionally biased region" description="Low complexity" evidence="5">
    <location>
        <begin position="94"/>
        <end position="110"/>
    </location>
</feature>
<dbReference type="InterPro" id="IPR036770">
    <property type="entry name" value="Ankyrin_rpt-contain_sf"/>
</dbReference>
<evidence type="ECO:0000313" key="8">
    <source>
        <dbReference type="WBParaSite" id="maker-uti_cns_0012041-snap-gene-0.3-mRNA-1"/>
    </source>
</evidence>
<dbReference type="Pfam" id="PF12796">
    <property type="entry name" value="Ank_2"/>
    <property type="match status" value="1"/>
</dbReference>
<dbReference type="GO" id="GO:0005524">
    <property type="term" value="F:ATP binding"/>
    <property type="evidence" value="ECO:0007669"/>
    <property type="project" value="UniProtKB-KW"/>
</dbReference>
<evidence type="ECO:0000256" key="3">
    <source>
        <dbReference type="ARBA" id="ARBA00022777"/>
    </source>
</evidence>
<dbReference type="Gene3D" id="1.25.40.20">
    <property type="entry name" value="Ankyrin repeat-containing domain"/>
    <property type="match status" value="1"/>
</dbReference>
<feature type="region of interest" description="Disordered" evidence="5">
    <location>
        <begin position="85"/>
        <end position="112"/>
    </location>
</feature>
<evidence type="ECO:0000256" key="4">
    <source>
        <dbReference type="ARBA" id="ARBA00022840"/>
    </source>
</evidence>
<feature type="compositionally biased region" description="Basic and acidic residues" evidence="5">
    <location>
        <begin position="794"/>
        <end position="805"/>
    </location>
</feature>
<dbReference type="SUPFAM" id="SSF56112">
    <property type="entry name" value="Protein kinase-like (PK-like)"/>
    <property type="match status" value="1"/>
</dbReference>
<keyword evidence="7" id="KW-1185">Reference proteome</keyword>
<dbReference type="WBParaSite" id="maker-uti_cns_0012041-snap-gene-0.3-mRNA-1">
    <property type="protein sequence ID" value="maker-uti_cns_0012041-snap-gene-0.3-mRNA-1"/>
    <property type="gene ID" value="maker-uti_cns_0012041-snap-gene-0.3"/>
</dbReference>
<keyword evidence="2" id="KW-0547">Nucleotide-binding</keyword>
<dbReference type="SMART" id="SM00220">
    <property type="entry name" value="S_TKc"/>
    <property type="match status" value="1"/>
</dbReference>
<accession>A0A1I8IF83</accession>
<keyword evidence="1" id="KW-0808">Transferase</keyword>
<dbReference type="SMART" id="SM00248">
    <property type="entry name" value="ANK"/>
    <property type="match status" value="7"/>
</dbReference>
<dbReference type="PROSITE" id="PS50011">
    <property type="entry name" value="PROTEIN_KINASE_DOM"/>
    <property type="match status" value="1"/>
</dbReference>
<dbReference type="Proteomes" id="UP000095280">
    <property type="component" value="Unplaced"/>
</dbReference>
<evidence type="ECO:0000313" key="7">
    <source>
        <dbReference type="Proteomes" id="UP000095280"/>
    </source>
</evidence>
<sequence length="905" mass="100742">KSDNSNLKWLVNELGSDCLTVPDKYGDPAVLWAARCQPVDSLQFIFDRIGAEMFSLKYMKGETLVDAVESDPCRTDRSAKRAWISSTQRRLEASRPPAGSSAPTAASAGAKKQLDPSFTDWDFILHKNKKQLMGRGGFGKVYKVVTDRNQTVAVKVLPLSGTGQSGKLQKAVEMEKRGVEILKRLSHPNIVQFLKCEHKSDGLYIFTELVSGHSLLELMQRQNKPFKESGICSGLNFLHCQQRGAILHRDIKSSNVMLTNEGVIKLIDFGLAREIFNTCSLSAGNQPKGTWHFMAPEMLMGEGNSIPYSAKTDVWAFGCTVYELTTMQPPDGNEPQQRIVILRYGERAMPRIADGFSAGLKDFYLRCVDYDPRKRADTAELLRHSFLSASSLQELPTAKARLYVYAIIEQCFEQKCVDVPDVSFGNREGLSLCQGIRIQVGGAVSEAFKSAAGVTLKMERKLRATLEAGDSEELQRLCGEVGSNIELEVGGFDKQDFPFEELRKMPLVHHVACKPVRLSCLELLIDRFGPGCLKFRNGRGETPVHLAAQHQDESWMKLVKEKGGRGCLRIVDRWGKRVAHFAAGNRKSNSCLKWLVKEVGSDCLTVPDKDGNMAVHLAAQHQGIESLEWIKKQIGTDCFRLKTKSDRTAFHIAAQKSDNSNLKWLVKELGSECLTVPDRDGDTAVHFATKHQGIESLEWIKRQIGTDCFRLKSNSGTASFHFAAQKSEGSNLEWLVKELGSDCLTVPDCWCCDTVVHWAAQHQPVDSLQFIFDQIGAKMFSLMNMWGRTPADAVESRRCHTDRSAKRQWISSTQRRLEASQPPAGSSAPTAASAGAAAPRPRPRARDRVEPPPGPTSASELDPNFTDWDFIRQDNKKQLIGRGGFGKVYKALTDRNQTVVSKNYH</sequence>
<dbReference type="InterPro" id="IPR008271">
    <property type="entry name" value="Ser/Thr_kinase_AS"/>
</dbReference>
<dbReference type="PANTHER" id="PTHR48016:SF56">
    <property type="entry name" value="MAPKK KINASE"/>
    <property type="match status" value="1"/>
</dbReference>
<reference evidence="8" key="1">
    <citation type="submission" date="2016-11" db="UniProtKB">
        <authorList>
            <consortium name="WormBaseParasite"/>
        </authorList>
    </citation>
    <scope>IDENTIFICATION</scope>
</reference>
<evidence type="ECO:0000259" key="6">
    <source>
        <dbReference type="PROSITE" id="PS50011"/>
    </source>
</evidence>
<name>A0A1I8IF83_9PLAT</name>
<feature type="domain" description="Protein kinase" evidence="6">
    <location>
        <begin position="127"/>
        <end position="387"/>
    </location>
</feature>
<keyword evidence="4" id="KW-0067">ATP-binding</keyword>
<dbReference type="InterPro" id="IPR050538">
    <property type="entry name" value="MAP_kinase_kinase_kinase"/>
</dbReference>
<dbReference type="Gene3D" id="1.10.510.10">
    <property type="entry name" value="Transferase(Phosphotransferase) domain 1"/>
    <property type="match status" value="1"/>
</dbReference>
<evidence type="ECO:0000256" key="5">
    <source>
        <dbReference type="SAM" id="MobiDB-lite"/>
    </source>
</evidence>
<dbReference type="PANTHER" id="PTHR48016">
    <property type="entry name" value="MAP KINASE KINASE KINASE SSK2-RELATED-RELATED"/>
    <property type="match status" value="1"/>
</dbReference>
<organism evidence="7 8">
    <name type="scientific">Macrostomum lignano</name>
    <dbReference type="NCBI Taxonomy" id="282301"/>
    <lineage>
        <taxon>Eukaryota</taxon>
        <taxon>Metazoa</taxon>
        <taxon>Spiralia</taxon>
        <taxon>Lophotrochozoa</taxon>
        <taxon>Platyhelminthes</taxon>
        <taxon>Rhabditophora</taxon>
        <taxon>Macrostomorpha</taxon>
        <taxon>Macrostomida</taxon>
        <taxon>Macrostomidae</taxon>
        <taxon>Macrostomum</taxon>
    </lineage>
</organism>
<dbReference type="InterPro" id="IPR011009">
    <property type="entry name" value="Kinase-like_dom_sf"/>
</dbReference>
<dbReference type="AlphaFoldDB" id="A0A1I8IF83"/>
<dbReference type="InterPro" id="IPR000719">
    <property type="entry name" value="Prot_kinase_dom"/>
</dbReference>
<protein>
    <submittedName>
        <fullName evidence="8">Protein kinase domain-containing protein</fullName>
    </submittedName>
</protein>
<evidence type="ECO:0000256" key="2">
    <source>
        <dbReference type="ARBA" id="ARBA00022741"/>
    </source>
</evidence>
<feature type="compositionally biased region" description="Low complexity" evidence="5">
    <location>
        <begin position="819"/>
        <end position="839"/>
    </location>
</feature>
<dbReference type="GO" id="GO:0004672">
    <property type="term" value="F:protein kinase activity"/>
    <property type="evidence" value="ECO:0007669"/>
    <property type="project" value="InterPro"/>
</dbReference>
<evidence type="ECO:0000256" key="1">
    <source>
        <dbReference type="ARBA" id="ARBA00022679"/>
    </source>
</evidence>
<dbReference type="SUPFAM" id="SSF48403">
    <property type="entry name" value="Ankyrin repeat"/>
    <property type="match status" value="1"/>
</dbReference>
<keyword evidence="3" id="KW-0418">Kinase</keyword>